<evidence type="ECO:0008006" key="3">
    <source>
        <dbReference type="Google" id="ProtNLM"/>
    </source>
</evidence>
<accession>A0A1H7E0Y0</accession>
<protein>
    <recommendedName>
        <fullName evidence="3">UDP-N-acetylglucosamine:LPS N-acetylglucosamine transferase</fullName>
    </recommendedName>
</protein>
<name>A0A1H7E0Y0_9RHOB</name>
<gene>
    <name evidence="1" type="ORF">SAMN05444007_11317</name>
</gene>
<dbReference type="PANTHER" id="PTHR21015">
    <property type="entry name" value="UDP-N-ACETYLGLUCOSAMINE--N-ACETYLMURAMYL-(PENTAPEPTIDE) PYROPHOSPHORYL-UNDECAPRENOL N-ACETYLGLUCOSAMINE TRANSFERASE 1"/>
    <property type="match status" value="1"/>
</dbReference>
<dbReference type="STRING" id="1227549.SAMN05444007_11317"/>
<organism evidence="1 2">
    <name type="scientific">Cribrihabitans marinus</name>
    <dbReference type="NCBI Taxonomy" id="1227549"/>
    <lineage>
        <taxon>Bacteria</taxon>
        <taxon>Pseudomonadati</taxon>
        <taxon>Pseudomonadota</taxon>
        <taxon>Alphaproteobacteria</taxon>
        <taxon>Rhodobacterales</taxon>
        <taxon>Paracoccaceae</taxon>
        <taxon>Cribrihabitans</taxon>
    </lineage>
</organism>
<dbReference type="RefSeq" id="WP_229724286.1">
    <property type="nucleotide sequence ID" value="NZ_BMGV01000012.1"/>
</dbReference>
<dbReference type="Proteomes" id="UP000199379">
    <property type="component" value="Unassembled WGS sequence"/>
</dbReference>
<keyword evidence="2" id="KW-1185">Reference proteome</keyword>
<proteinExistence type="predicted"/>
<evidence type="ECO:0000313" key="1">
    <source>
        <dbReference type="EMBL" id="SEK04215.1"/>
    </source>
</evidence>
<evidence type="ECO:0000313" key="2">
    <source>
        <dbReference type="Proteomes" id="UP000199379"/>
    </source>
</evidence>
<dbReference type="SUPFAM" id="SSF53756">
    <property type="entry name" value="UDP-Glycosyltransferase/glycogen phosphorylase"/>
    <property type="match status" value="1"/>
</dbReference>
<sequence>MPGNLTAGSRHVIADIAVVADSRVGDVAAPCHAAAVRALTEAGYGVIVVPVLADTIRADPYRMDPAMRDLLQSGAVRRVASGASVECTLALAFDARLFAATPEAAPRIRASHRLVTVERPAALASLDRPALERVRARAETLLGGPVIWCPTSITARDALVHVAPDWPVTEQDWHSVAPDLSHVRPDAAERARPTIGRARIARARPAAAWPRAFLATPFVTLRERGGDTDDAPQWPQAAPLERWPDSAISLADFFARLDLLANPDIARDDPLPVEALMALSAGVVPCLPESYRDLFRGAAVYGTDAELVRAIIDLKMDPDLMGAARQSGAALLREVFAPDHFVARVEALIGPPAMQPFAPAVHAEPSARVLFYSTNGIGMGHLTRQLAVARRLPERVQPVFVSHSRAVAIVRGLGFVAEHLPYHAAYGQARAHWNVHLSQALTAAFAFYRPQAIVFDGNVPFRGLLEALSNRPGMASVWIRRAMWGPGRDLEALDRARAFDLVIEPRDPAWSRDTGPTVAREADVRLVPPVRILDRDEMPSRAEACAALGLDPAATNLLVATGSGNNFDMAAVTRRVIERLQGRAGLGLAVAEWQIAQDRMELPQGVARLTGFPFAQYLPAFDAAVATPGYNTFCEHLACGLPTLWLPNEHAQMDRQIDRARFAVESRIGLMLRHDAPFGVSEALDRLLDPDQRAGMAEAGTTLAATCMTRNGAGDIADIVADLAVSTIARLHAADGTEHANPPIQPAAAPAG</sequence>
<dbReference type="GO" id="GO:0016757">
    <property type="term" value="F:glycosyltransferase activity"/>
    <property type="evidence" value="ECO:0007669"/>
    <property type="project" value="TreeGrafter"/>
</dbReference>
<dbReference type="PANTHER" id="PTHR21015:SF28">
    <property type="entry name" value="SLL1722 PROTEIN"/>
    <property type="match status" value="1"/>
</dbReference>
<dbReference type="Gene3D" id="3.40.50.2000">
    <property type="entry name" value="Glycogen Phosphorylase B"/>
    <property type="match status" value="1"/>
</dbReference>
<dbReference type="EMBL" id="FNYD01000013">
    <property type="protein sequence ID" value="SEK04215.1"/>
    <property type="molecule type" value="Genomic_DNA"/>
</dbReference>
<dbReference type="AlphaFoldDB" id="A0A1H7E0Y0"/>
<reference evidence="1 2" key="1">
    <citation type="submission" date="2016-10" db="EMBL/GenBank/DDBJ databases">
        <authorList>
            <person name="de Groot N.N."/>
        </authorList>
    </citation>
    <scope>NUCLEOTIDE SEQUENCE [LARGE SCALE GENOMIC DNA]</scope>
    <source>
        <strain evidence="1 2">DSM 29340</strain>
    </source>
</reference>